<keyword evidence="3" id="KW-0238">DNA-binding</keyword>
<dbReference type="PRINTS" id="PR00039">
    <property type="entry name" value="HTHLYSR"/>
</dbReference>
<dbReference type="OrthoDB" id="8524600at2"/>
<reference evidence="6 7" key="1">
    <citation type="submission" date="2017-10" db="EMBL/GenBank/DDBJ databases">
        <title>Two draft genome sequences of Pusillimonas sp. strains isolated from a nitrate- and radionuclide-contaminated groundwater in Russia.</title>
        <authorList>
            <person name="Grouzdev D.S."/>
            <person name="Tourova T.P."/>
            <person name="Goeva M.A."/>
            <person name="Babich T.L."/>
            <person name="Sokolova D.S."/>
            <person name="Abdullin R."/>
            <person name="Poltaraus A.B."/>
            <person name="Toshchakov S.V."/>
            <person name="Nazina T.N."/>
        </authorList>
    </citation>
    <scope>NUCLEOTIDE SEQUENCE [LARGE SCALE GENOMIC DNA]</scope>
    <source>
        <strain evidence="6 7">JR1/69-3-13</strain>
    </source>
</reference>
<proteinExistence type="inferred from homology"/>
<dbReference type="PROSITE" id="PS50931">
    <property type="entry name" value="HTH_LYSR"/>
    <property type="match status" value="1"/>
</dbReference>
<dbReference type="Gene3D" id="3.40.190.290">
    <property type="match status" value="1"/>
</dbReference>
<dbReference type="GO" id="GO:0003677">
    <property type="term" value="F:DNA binding"/>
    <property type="evidence" value="ECO:0007669"/>
    <property type="project" value="UniProtKB-KW"/>
</dbReference>
<dbReference type="PANTHER" id="PTHR30419:SF30">
    <property type="entry name" value="LYSR FAMILY TRANSCRIPTIONAL REGULATOR"/>
    <property type="match status" value="1"/>
</dbReference>
<sequence length="312" mass="33776">MKQHHLKALLAAAQTGTIRAAARQLNLSQAALTKSLKELEGEVGAELLIRSYRGVQLTAAGKILHDRAKVARQQLDIAQSEIHALTGQGQIKLSVGVTPMVVLSVLPDVWAHFRRLRPLVALNLREGLPSIVAPALVEGEMDFAVIMAEPALVPEALSFEPLVRTAFYVVGRKGHPMAGTGDVQSLMDYEWILSMHAGSYSERVVNWMISRGLAPPRRILDTNSTLINWQLVSSTDMLTVLPAVFFEDPSIGAQTAGLVRFDVDLPDAVLGILRLKHAPPSTAAATLADLFRHYLRQQQSGGGAALGDIKPL</sequence>
<accession>A0A2N4U245</accession>
<feature type="domain" description="HTH lysR-type" evidence="5">
    <location>
        <begin position="1"/>
        <end position="58"/>
    </location>
</feature>
<name>A0A2N4U245_9BURK</name>
<organism evidence="6 7">
    <name type="scientific">Pollutimonas subterranea</name>
    <dbReference type="NCBI Taxonomy" id="2045210"/>
    <lineage>
        <taxon>Bacteria</taxon>
        <taxon>Pseudomonadati</taxon>
        <taxon>Pseudomonadota</taxon>
        <taxon>Betaproteobacteria</taxon>
        <taxon>Burkholderiales</taxon>
        <taxon>Alcaligenaceae</taxon>
        <taxon>Pollutimonas</taxon>
    </lineage>
</organism>
<dbReference type="SUPFAM" id="SSF46785">
    <property type="entry name" value="Winged helix' DNA-binding domain"/>
    <property type="match status" value="1"/>
</dbReference>
<evidence type="ECO:0000256" key="2">
    <source>
        <dbReference type="ARBA" id="ARBA00023015"/>
    </source>
</evidence>
<dbReference type="InterPro" id="IPR050950">
    <property type="entry name" value="HTH-type_LysR_regulators"/>
</dbReference>
<dbReference type="InterPro" id="IPR036390">
    <property type="entry name" value="WH_DNA-bd_sf"/>
</dbReference>
<protein>
    <submittedName>
        <fullName evidence="6">LysR family transcriptional regulator</fullName>
    </submittedName>
</protein>
<dbReference type="AlphaFoldDB" id="A0A2N4U245"/>
<dbReference type="RefSeq" id="WP_102074798.1">
    <property type="nucleotide sequence ID" value="NZ_PDNW01000013.1"/>
</dbReference>
<evidence type="ECO:0000256" key="4">
    <source>
        <dbReference type="ARBA" id="ARBA00023163"/>
    </source>
</evidence>
<evidence type="ECO:0000313" key="6">
    <source>
        <dbReference type="EMBL" id="PLC49089.1"/>
    </source>
</evidence>
<evidence type="ECO:0000256" key="1">
    <source>
        <dbReference type="ARBA" id="ARBA00009437"/>
    </source>
</evidence>
<dbReference type="Proteomes" id="UP000234190">
    <property type="component" value="Unassembled WGS sequence"/>
</dbReference>
<dbReference type="EMBL" id="PDNW01000013">
    <property type="protein sequence ID" value="PLC49089.1"/>
    <property type="molecule type" value="Genomic_DNA"/>
</dbReference>
<dbReference type="GO" id="GO:0003700">
    <property type="term" value="F:DNA-binding transcription factor activity"/>
    <property type="evidence" value="ECO:0007669"/>
    <property type="project" value="InterPro"/>
</dbReference>
<dbReference type="Pfam" id="PF00126">
    <property type="entry name" value="HTH_1"/>
    <property type="match status" value="1"/>
</dbReference>
<evidence type="ECO:0000313" key="7">
    <source>
        <dbReference type="Proteomes" id="UP000234190"/>
    </source>
</evidence>
<evidence type="ECO:0000256" key="3">
    <source>
        <dbReference type="ARBA" id="ARBA00023125"/>
    </source>
</evidence>
<dbReference type="Pfam" id="PF03466">
    <property type="entry name" value="LysR_substrate"/>
    <property type="match status" value="1"/>
</dbReference>
<dbReference type="InterPro" id="IPR036388">
    <property type="entry name" value="WH-like_DNA-bd_sf"/>
</dbReference>
<dbReference type="InterPro" id="IPR000847">
    <property type="entry name" value="LysR_HTH_N"/>
</dbReference>
<dbReference type="GO" id="GO:0005829">
    <property type="term" value="C:cytosol"/>
    <property type="evidence" value="ECO:0007669"/>
    <property type="project" value="TreeGrafter"/>
</dbReference>
<gene>
    <name evidence="6" type="ORF">CR159_15140</name>
</gene>
<evidence type="ECO:0000259" key="5">
    <source>
        <dbReference type="PROSITE" id="PS50931"/>
    </source>
</evidence>
<keyword evidence="4" id="KW-0804">Transcription</keyword>
<keyword evidence="7" id="KW-1185">Reference proteome</keyword>
<comment type="similarity">
    <text evidence="1">Belongs to the LysR transcriptional regulatory family.</text>
</comment>
<keyword evidence="2" id="KW-0805">Transcription regulation</keyword>
<dbReference type="InterPro" id="IPR005119">
    <property type="entry name" value="LysR_subst-bd"/>
</dbReference>
<dbReference type="Gene3D" id="1.10.10.10">
    <property type="entry name" value="Winged helix-like DNA-binding domain superfamily/Winged helix DNA-binding domain"/>
    <property type="match status" value="1"/>
</dbReference>
<dbReference type="PANTHER" id="PTHR30419">
    <property type="entry name" value="HTH-TYPE TRANSCRIPTIONAL REGULATOR YBHD"/>
    <property type="match status" value="1"/>
</dbReference>
<comment type="caution">
    <text evidence="6">The sequence shown here is derived from an EMBL/GenBank/DDBJ whole genome shotgun (WGS) entry which is preliminary data.</text>
</comment>
<dbReference type="SUPFAM" id="SSF53850">
    <property type="entry name" value="Periplasmic binding protein-like II"/>
    <property type="match status" value="1"/>
</dbReference>